<keyword evidence="2 3" id="KW-0808">Transferase</keyword>
<dbReference type="Gene3D" id="3.40.50.10540">
    <property type="entry name" value="Crotonobetainyl-coa:carnitine coa-transferase, domain 1"/>
    <property type="match status" value="1"/>
</dbReference>
<name>A0A7Y0U149_9ACTO</name>
<evidence type="ECO:0000256" key="1">
    <source>
        <dbReference type="ARBA" id="ARBA00008383"/>
    </source>
</evidence>
<protein>
    <submittedName>
        <fullName evidence="3">L-carnitine CoA-transferase</fullName>
        <ecNumber evidence="3">2.8.3.21</ecNumber>
    </submittedName>
</protein>
<dbReference type="SUPFAM" id="SSF89796">
    <property type="entry name" value="CoA-transferase family III (CaiB/BaiF)"/>
    <property type="match status" value="1"/>
</dbReference>
<dbReference type="InterPro" id="IPR003673">
    <property type="entry name" value="CoA-Trfase_fam_III"/>
</dbReference>
<dbReference type="NCBIfam" id="NF002914">
    <property type="entry name" value="PRK03525.1"/>
    <property type="match status" value="1"/>
</dbReference>
<accession>A0A7Y0U149</accession>
<reference evidence="3 4" key="1">
    <citation type="submission" date="2020-04" db="EMBL/GenBank/DDBJ databases">
        <title>Antimicrobial susceptibility and clonality of vaginal-derived multi-drug resistant Mobiluncus isolates in China.</title>
        <authorList>
            <person name="Zhang X."/>
        </authorList>
    </citation>
    <scope>NUCLEOTIDE SEQUENCE [LARGE SCALE GENOMIC DNA]</scope>
    <source>
        <strain evidence="3 4">13</strain>
    </source>
</reference>
<dbReference type="InterPro" id="IPR044855">
    <property type="entry name" value="CoA-Trfase_III_dom3_sf"/>
</dbReference>
<comment type="similarity">
    <text evidence="1">Belongs to the CoA-transferase III family.</text>
</comment>
<dbReference type="AlphaFoldDB" id="A0A7Y0U149"/>
<dbReference type="RefSeq" id="WP_169771888.1">
    <property type="nucleotide sequence ID" value="NZ_JABCUR010000004.1"/>
</dbReference>
<evidence type="ECO:0000313" key="3">
    <source>
        <dbReference type="EMBL" id="NMW65036.1"/>
    </source>
</evidence>
<dbReference type="InterPro" id="IPR023606">
    <property type="entry name" value="CoA-Trfase_III_dom_1_sf"/>
</dbReference>
<evidence type="ECO:0000256" key="2">
    <source>
        <dbReference type="ARBA" id="ARBA00022679"/>
    </source>
</evidence>
<dbReference type="Pfam" id="PF02515">
    <property type="entry name" value="CoA_transf_3"/>
    <property type="match status" value="1"/>
</dbReference>
<dbReference type="GO" id="GO:0016740">
    <property type="term" value="F:transferase activity"/>
    <property type="evidence" value="ECO:0007669"/>
    <property type="project" value="UniProtKB-KW"/>
</dbReference>
<proteinExistence type="inferred from homology"/>
<comment type="caution">
    <text evidence="3">The sequence shown here is derived from an EMBL/GenBank/DDBJ whole genome shotgun (WGS) entry which is preliminary data.</text>
</comment>
<organism evidence="3 4">
    <name type="scientific">Mobiluncus mulieris</name>
    <dbReference type="NCBI Taxonomy" id="2052"/>
    <lineage>
        <taxon>Bacteria</taxon>
        <taxon>Bacillati</taxon>
        <taxon>Actinomycetota</taxon>
        <taxon>Actinomycetes</taxon>
        <taxon>Actinomycetales</taxon>
        <taxon>Actinomycetaceae</taxon>
        <taxon>Mobiluncus</taxon>
    </lineage>
</organism>
<dbReference type="InterPro" id="IPR050509">
    <property type="entry name" value="CoA-transferase_III"/>
</dbReference>
<dbReference type="EC" id="2.8.3.21" evidence="3"/>
<dbReference type="Proteomes" id="UP000578252">
    <property type="component" value="Unassembled WGS sequence"/>
</dbReference>
<dbReference type="EMBL" id="JABCUR010000004">
    <property type="protein sequence ID" value="NMW65036.1"/>
    <property type="molecule type" value="Genomic_DNA"/>
</dbReference>
<evidence type="ECO:0000313" key="4">
    <source>
        <dbReference type="Proteomes" id="UP000578252"/>
    </source>
</evidence>
<dbReference type="Gene3D" id="3.30.1540.10">
    <property type="entry name" value="formyl-coa transferase, domain 3"/>
    <property type="match status" value="1"/>
</dbReference>
<dbReference type="PANTHER" id="PTHR48228:SF6">
    <property type="entry name" value="L-CARNITINE COA-TRANSFERASE"/>
    <property type="match status" value="1"/>
</dbReference>
<sequence>MEMQKPSFGVLDDVKLVFSAMEIAAPSAAAIMAEWGADVTWVENHWNGDSMRDTKWVKEMERRNMRSISMNQFSEEGQEILLRLVKDADIFIESSKGPVFKRKGLTDEKLWSVNPKLVIVHVSGFGQEGVDSRINSAAYDLTVAAYAGMVAQNGSPEQPVGMHPYTGDYINSLMIIGASLAALHKAQKTGKGESIDLAMHETLLRVGTYYMMDYLNDGVLYPRPGGRHQNLSGIGEYKCKDGFIALCIYGVPQNKYLLETIGLGHLWGTEDIPEGTSALWLSNPHSQKIEEKLCEYLSTQSKYDVERDFTAHKMAAQVINEIPDVVADEHIKARESFIEWENQRGQKVTGLNTFPKFKNNPGKFWRPMPDFGYDTKDLLTKAGFTPEQIEAFIADGTVKVAPEE</sequence>
<dbReference type="PANTHER" id="PTHR48228">
    <property type="entry name" value="SUCCINYL-COA--D-CITRAMALATE COA-TRANSFERASE"/>
    <property type="match status" value="1"/>
</dbReference>
<gene>
    <name evidence="3" type="primary">caiB</name>
    <name evidence="3" type="ORF">HHJ78_05720</name>
</gene>